<evidence type="ECO:0000313" key="3">
    <source>
        <dbReference type="Proteomes" id="UP000228754"/>
    </source>
</evidence>
<dbReference type="OrthoDB" id="2735096at2"/>
<dbReference type="Gene3D" id="2.40.380.10">
    <property type="entry name" value="FomD-like"/>
    <property type="match status" value="1"/>
</dbReference>
<dbReference type="PANTHER" id="PTHR41271">
    <property type="entry name" value="DUF402 DOMAIN-CONTAINING PROTEIN"/>
    <property type="match status" value="1"/>
</dbReference>
<comment type="caution">
    <text evidence="2">The sequence shown here is derived from an EMBL/GenBank/DDBJ whole genome shotgun (WGS) entry which is preliminary data.</text>
</comment>
<feature type="domain" description="DUF402" evidence="1">
    <location>
        <begin position="54"/>
        <end position="136"/>
    </location>
</feature>
<dbReference type="InterPro" id="IPR007295">
    <property type="entry name" value="DUF402"/>
</dbReference>
<dbReference type="AlphaFoldDB" id="A0A2A5J318"/>
<proteinExistence type="predicted"/>
<organism evidence="2 3">
    <name type="scientific">Bacillus pumilus</name>
    <name type="common">Bacillus mesentericus</name>
    <dbReference type="NCBI Taxonomy" id="1408"/>
    <lineage>
        <taxon>Bacteria</taxon>
        <taxon>Bacillati</taxon>
        <taxon>Bacillota</taxon>
        <taxon>Bacilli</taxon>
        <taxon>Bacillales</taxon>
        <taxon>Bacillaceae</taxon>
        <taxon>Bacillus</taxon>
    </lineage>
</organism>
<evidence type="ECO:0000313" key="2">
    <source>
        <dbReference type="EMBL" id="PCK23381.1"/>
    </source>
</evidence>
<accession>A0A2A5J318</accession>
<gene>
    <name evidence="2" type="ORF">CEY02_01350</name>
</gene>
<dbReference type="InterPro" id="IPR035930">
    <property type="entry name" value="FomD-like_sf"/>
</dbReference>
<name>A0A2A5J318_BACPU</name>
<reference evidence="2 3" key="1">
    <citation type="submission" date="2017-06" db="EMBL/GenBank/DDBJ databases">
        <title>Draft Genome Sequence of Bacillus sp Strain 36R Isolated from saline sediment at Atanasia, Sonora, Mexico.</title>
        <authorList>
            <person name="Sanchez Diaz R."/>
            <person name="Quiroz Macias M.E."/>
            <person name="Ibarra Gamez J.C."/>
            <person name="Enciso Ibarra J."/>
            <person name="Gomez Gil B."/>
            <person name="Galaviz Silva L."/>
        </authorList>
    </citation>
    <scope>NUCLEOTIDE SEQUENCE [LARGE SCALE GENOMIC DNA]</scope>
    <source>
        <strain evidence="2 3">36R_ATNSAL</strain>
    </source>
</reference>
<protein>
    <submittedName>
        <fullName evidence="2">DUF402 domain-containing protein</fullName>
    </submittedName>
</protein>
<dbReference type="Proteomes" id="UP000228754">
    <property type="component" value="Unassembled WGS sequence"/>
</dbReference>
<dbReference type="PANTHER" id="PTHR41271:SF1">
    <property type="entry name" value="DUF402 DOMAIN-CONTAINING PROTEIN"/>
    <property type="match status" value="1"/>
</dbReference>
<evidence type="ECO:0000259" key="1">
    <source>
        <dbReference type="Pfam" id="PF04167"/>
    </source>
</evidence>
<dbReference type="SUPFAM" id="SSF159234">
    <property type="entry name" value="FomD-like"/>
    <property type="match status" value="1"/>
</dbReference>
<dbReference type="Pfam" id="PF04167">
    <property type="entry name" value="DUF402"/>
    <property type="match status" value="1"/>
</dbReference>
<dbReference type="EMBL" id="NKHG01000007">
    <property type="protein sequence ID" value="PCK23381.1"/>
    <property type="molecule type" value="Genomic_DNA"/>
</dbReference>
<sequence length="179" mass="21234">MFPLHADSWDEVIERKIKYDEKVVEHTCQLLDAQEQQVVLFHKIEDTFTMRAGHGAVTIPKGSYTTAYYWENRPYNLYFWRDDRGRYLGSYLNMVRNTWFKNQMVIFEDLIIDLLVLPNGAYFVLDEDELPESLTTFEHGSVRQALEDVIDSLDHILKRVRSDAEGKYHHTLFEQVLNR</sequence>